<keyword evidence="7 9" id="KW-0503">Monooxygenase</keyword>
<proteinExistence type="inferred from homology"/>
<evidence type="ECO:0000256" key="1">
    <source>
        <dbReference type="ARBA" id="ARBA00001971"/>
    </source>
</evidence>
<evidence type="ECO:0000256" key="4">
    <source>
        <dbReference type="ARBA" id="ARBA00022723"/>
    </source>
</evidence>
<dbReference type="STRING" id="78915.A0A4P9XUH7"/>
<evidence type="ECO:0000256" key="2">
    <source>
        <dbReference type="ARBA" id="ARBA00010617"/>
    </source>
</evidence>
<dbReference type="InterPro" id="IPR036396">
    <property type="entry name" value="Cyt_P450_sf"/>
</dbReference>
<dbReference type="EMBL" id="KZ992482">
    <property type="protein sequence ID" value="RKP09887.1"/>
    <property type="molecule type" value="Genomic_DNA"/>
</dbReference>
<dbReference type="PROSITE" id="PS00086">
    <property type="entry name" value="CYTOCHROME_P450"/>
    <property type="match status" value="1"/>
</dbReference>
<gene>
    <name evidence="10" type="ORF">THASP1DRAFT_22317</name>
</gene>
<dbReference type="InterPro" id="IPR050121">
    <property type="entry name" value="Cytochrome_P450_monoxygenase"/>
</dbReference>
<sequence length="472" mass="52849">MSAAAGLLDWRFAGLAVGALFLAKIAREELFSPLARVPGMRPALYSWLYLGVGLLNGTYLQKFLAMYERYGPIFRIDSETVAVCDPEAVLQIFGSPRYAKGSGYDAFSFHRENLFSTRDIDYHRRQKRLMSPVFSVTAIATMEPLVRKVGIDRVVEHVNAHAKAGTVFNIVGLLHRMSLDVIGEVAFGKSFDTLLEDFDGEAPQIIRWINNITALGIVFSRETIRRRRATENEQGDRPKDVLQRLIEARDPDSGNTLSEDQLIAESIIQLIGGTETTAYTLTWAIHLLLEHPHCMEQLVHELCQELPDRDEPAKHAQLSELPYLNAVLYETLRLRPPSPDGTQRVSPPGGVHICGYYIPEGYNIQAATHGVHHSTKIYGAAVESFKPERWIESSPEQIATMRQSFVSFSAGSRACIGRALAWMELRLTLATLVRRYAFHVPEGVENDMGQVFDFVLKPRGGKLRIAATLRAE</sequence>
<dbReference type="InterPro" id="IPR001128">
    <property type="entry name" value="Cyt_P450"/>
</dbReference>
<evidence type="ECO:0000313" key="11">
    <source>
        <dbReference type="Proteomes" id="UP000271241"/>
    </source>
</evidence>
<evidence type="ECO:0000256" key="5">
    <source>
        <dbReference type="ARBA" id="ARBA00023002"/>
    </source>
</evidence>
<dbReference type="PRINTS" id="PR00463">
    <property type="entry name" value="EP450I"/>
</dbReference>
<dbReference type="SUPFAM" id="SSF48264">
    <property type="entry name" value="Cytochrome P450"/>
    <property type="match status" value="1"/>
</dbReference>
<reference evidence="11" key="1">
    <citation type="journal article" date="2018" name="Nat. Microbiol.">
        <title>Leveraging single-cell genomics to expand the fungal tree of life.</title>
        <authorList>
            <person name="Ahrendt S.R."/>
            <person name="Quandt C.A."/>
            <person name="Ciobanu D."/>
            <person name="Clum A."/>
            <person name="Salamov A."/>
            <person name="Andreopoulos B."/>
            <person name="Cheng J.F."/>
            <person name="Woyke T."/>
            <person name="Pelin A."/>
            <person name="Henrissat B."/>
            <person name="Reynolds N.K."/>
            <person name="Benny G.L."/>
            <person name="Smith M.E."/>
            <person name="James T.Y."/>
            <person name="Grigoriev I.V."/>
        </authorList>
    </citation>
    <scope>NUCLEOTIDE SEQUENCE [LARGE SCALE GENOMIC DNA]</scope>
    <source>
        <strain evidence="11">RSA 1356</strain>
    </source>
</reference>
<dbReference type="OrthoDB" id="1470350at2759"/>
<comment type="cofactor">
    <cofactor evidence="1 8">
        <name>heme</name>
        <dbReference type="ChEBI" id="CHEBI:30413"/>
    </cofactor>
</comment>
<dbReference type="InterPro" id="IPR002401">
    <property type="entry name" value="Cyt_P450_E_grp-I"/>
</dbReference>
<dbReference type="PRINTS" id="PR00385">
    <property type="entry name" value="P450"/>
</dbReference>
<evidence type="ECO:0000313" key="10">
    <source>
        <dbReference type="EMBL" id="RKP09887.1"/>
    </source>
</evidence>
<comment type="similarity">
    <text evidence="2 9">Belongs to the cytochrome P450 family.</text>
</comment>
<dbReference type="InterPro" id="IPR017972">
    <property type="entry name" value="Cyt_P450_CS"/>
</dbReference>
<evidence type="ECO:0000256" key="7">
    <source>
        <dbReference type="ARBA" id="ARBA00023033"/>
    </source>
</evidence>
<organism evidence="10 11">
    <name type="scientific">Thamnocephalis sphaerospora</name>
    <dbReference type="NCBI Taxonomy" id="78915"/>
    <lineage>
        <taxon>Eukaryota</taxon>
        <taxon>Fungi</taxon>
        <taxon>Fungi incertae sedis</taxon>
        <taxon>Zoopagomycota</taxon>
        <taxon>Zoopagomycotina</taxon>
        <taxon>Zoopagomycetes</taxon>
        <taxon>Zoopagales</taxon>
        <taxon>Sigmoideomycetaceae</taxon>
        <taxon>Thamnocephalis</taxon>
    </lineage>
</organism>
<dbReference type="GO" id="GO:0020037">
    <property type="term" value="F:heme binding"/>
    <property type="evidence" value="ECO:0007669"/>
    <property type="project" value="InterPro"/>
</dbReference>
<protein>
    <submittedName>
        <fullName evidence="10">Cytochrome P450</fullName>
    </submittedName>
</protein>
<dbReference type="PANTHER" id="PTHR24305">
    <property type="entry name" value="CYTOCHROME P450"/>
    <property type="match status" value="1"/>
</dbReference>
<keyword evidence="5 9" id="KW-0560">Oxidoreductase</keyword>
<keyword evidence="3 8" id="KW-0349">Heme</keyword>
<keyword evidence="4 8" id="KW-0479">Metal-binding</keyword>
<dbReference type="Proteomes" id="UP000271241">
    <property type="component" value="Unassembled WGS sequence"/>
</dbReference>
<feature type="binding site" description="axial binding residue" evidence="8">
    <location>
        <position position="415"/>
    </location>
    <ligand>
        <name>heme</name>
        <dbReference type="ChEBI" id="CHEBI:30413"/>
    </ligand>
    <ligandPart>
        <name>Fe</name>
        <dbReference type="ChEBI" id="CHEBI:18248"/>
    </ligandPart>
</feature>
<evidence type="ECO:0000256" key="8">
    <source>
        <dbReference type="PIRSR" id="PIRSR602401-1"/>
    </source>
</evidence>
<evidence type="ECO:0000256" key="9">
    <source>
        <dbReference type="RuleBase" id="RU000461"/>
    </source>
</evidence>
<evidence type="ECO:0000256" key="3">
    <source>
        <dbReference type="ARBA" id="ARBA00022617"/>
    </source>
</evidence>
<dbReference type="GO" id="GO:0005506">
    <property type="term" value="F:iron ion binding"/>
    <property type="evidence" value="ECO:0007669"/>
    <property type="project" value="InterPro"/>
</dbReference>
<accession>A0A4P9XUH7</accession>
<dbReference type="AlphaFoldDB" id="A0A4P9XUH7"/>
<dbReference type="GO" id="GO:0004497">
    <property type="term" value="F:monooxygenase activity"/>
    <property type="evidence" value="ECO:0007669"/>
    <property type="project" value="UniProtKB-KW"/>
</dbReference>
<keyword evidence="11" id="KW-1185">Reference proteome</keyword>
<evidence type="ECO:0000256" key="6">
    <source>
        <dbReference type="ARBA" id="ARBA00023004"/>
    </source>
</evidence>
<dbReference type="Pfam" id="PF00067">
    <property type="entry name" value="p450"/>
    <property type="match status" value="2"/>
</dbReference>
<name>A0A4P9XUH7_9FUNG</name>
<dbReference type="Gene3D" id="1.10.630.10">
    <property type="entry name" value="Cytochrome P450"/>
    <property type="match status" value="1"/>
</dbReference>
<dbReference type="GO" id="GO:0016705">
    <property type="term" value="F:oxidoreductase activity, acting on paired donors, with incorporation or reduction of molecular oxygen"/>
    <property type="evidence" value="ECO:0007669"/>
    <property type="project" value="InterPro"/>
</dbReference>
<keyword evidence="6 8" id="KW-0408">Iron</keyword>
<dbReference type="PANTHER" id="PTHR24305:SF29">
    <property type="entry name" value="BENZOATE-PARA-HYDROXYLASE"/>
    <property type="match status" value="1"/>
</dbReference>